<dbReference type="Gene3D" id="1.10.10.10">
    <property type="entry name" value="Winged helix-like DNA-binding domain superfamily/Winged helix DNA-binding domain"/>
    <property type="match status" value="1"/>
</dbReference>
<evidence type="ECO:0000313" key="3">
    <source>
        <dbReference type="Proteomes" id="UP000034036"/>
    </source>
</evidence>
<dbReference type="InterPro" id="IPR011991">
    <property type="entry name" value="ArsR-like_HTH"/>
</dbReference>
<dbReference type="InterPro" id="IPR051797">
    <property type="entry name" value="TrmB-like"/>
</dbReference>
<proteinExistence type="predicted"/>
<dbReference type="InterPro" id="IPR036388">
    <property type="entry name" value="WH-like_DNA-bd_sf"/>
</dbReference>
<comment type="caution">
    <text evidence="2">The sequence shown here is derived from an EMBL/GenBank/DDBJ whole genome shotgun (WGS) entry which is preliminary data.</text>
</comment>
<dbReference type="InterPro" id="IPR036390">
    <property type="entry name" value="WH_DNA-bd_sf"/>
</dbReference>
<dbReference type="EMBL" id="LCDF01000010">
    <property type="protein sequence ID" value="KKS48282.1"/>
    <property type="molecule type" value="Genomic_DNA"/>
</dbReference>
<dbReference type="InterPro" id="IPR002831">
    <property type="entry name" value="Tscrpt_reg_TrmB_N"/>
</dbReference>
<dbReference type="Pfam" id="PF01978">
    <property type="entry name" value="TrmB"/>
    <property type="match status" value="1"/>
</dbReference>
<feature type="domain" description="Transcription regulator TrmB N-terminal" evidence="1">
    <location>
        <begin position="9"/>
        <end position="68"/>
    </location>
</feature>
<protein>
    <submittedName>
        <fullName evidence="2">Transcriptional regulator, TrmB</fullName>
    </submittedName>
</protein>
<sequence>MHIQKVIEQFGYKPNEARAYLTVLYKGECTIADIADETTIPRTSVKVIVDALHKDGLLNYYVKKRYKYWTAESPEKLLARLREREMALRSVLPDLNALRHQSGAKPIVKIYSGTEEIKLIFEDMIATKHNILAISPWEDWIKMLGENFVNDFTEQRASHFLRIKLLVGRSANSSNLKSHDEKVQRETRFIPERIKISSATFVYSNKTAIISLNKKLPTAVLIEDPDVAHTMTVFFDELWEISS</sequence>
<accession>A0A0G0ZHR8</accession>
<organism evidence="2 3">
    <name type="scientific">Candidatus Giovannonibacteria bacterium GW2011_GWF2_42_19</name>
    <dbReference type="NCBI Taxonomy" id="1618659"/>
    <lineage>
        <taxon>Bacteria</taxon>
        <taxon>Candidatus Giovannoniibacteriota</taxon>
    </lineage>
</organism>
<gene>
    <name evidence="2" type="ORF">UV11_C0010G0013</name>
</gene>
<evidence type="ECO:0000313" key="2">
    <source>
        <dbReference type="EMBL" id="KKS48282.1"/>
    </source>
</evidence>
<reference evidence="2" key="1">
    <citation type="journal article" date="2015" name="Nature">
        <title>rRNA introns, odd ribosomes, and small enigmatic genomes across a large radiation of phyla.</title>
        <authorList>
            <person name="Brown C.T."/>
            <person name="Hug L.A."/>
            <person name="Thomas B.C."/>
            <person name="Sharon I."/>
            <person name="Castelle C.J."/>
            <person name="Singh A."/>
            <person name="Wilkins M.J."/>
            <person name="Williams K.H."/>
            <person name="Banfield J.F."/>
        </authorList>
    </citation>
    <scope>NUCLEOTIDE SEQUENCE [LARGE SCALE GENOMIC DNA]</scope>
</reference>
<dbReference type="Proteomes" id="UP000034036">
    <property type="component" value="Unassembled WGS sequence"/>
</dbReference>
<dbReference type="PANTHER" id="PTHR34293:SF1">
    <property type="entry name" value="HTH-TYPE TRANSCRIPTIONAL REGULATOR TRMBL2"/>
    <property type="match status" value="1"/>
</dbReference>
<evidence type="ECO:0000259" key="1">
    <source>
        <dbReference type="Pfam" id="PF01978"/>
    </source>
</evidence>
<name>A0A0G0ZHR8_9BACT</name>
<dbReference type="CDD" id="cd00090">
    <property type="entry name" value="HTH_ARSR"/>
    <property type="match status" value="1"/>
</dbReference>
<dbReference type="AlphaFoldDB" id="A0A0G0ZHR8"/>
<dbReference type="SUPFAM" id="SSF46785">
    <property type="entry name" value="Winged helix' DNA-binding domain"/>
    <property type="match status" value="1"/>
</dbReference>
<dbReference type="STRING" id="1618659.UV11_C0010G0013"/>
<dbReference type="PANTHER" id="PTHR34293">
    <property type="entry name" value="HTH-TYPE TRANSCRIPTIONAL REGULATOR TRMBL2"/>
    <property type="match status" value="1"/>
</dbReference>